<dbReference type="Proteomes" id="UP000576087">
    <property type="component" value="Unassembled WGS sequence"/>
</dbReference>
<reference evidence="4 5" key="1">
    <citation type="submission" date="2020-08" db="EMBL/GenBank/DDBJ databases">
        <title>Genomic Encyclopedia of Type Strains, Phase IV (KMG-V): Genome sequencing to study the core and pangenomes of soil and plant-associated prokaryotes.</title>
        <authorList>
            <person name="Whitman W."/>
        </authorList>
    </citation>
    <scope>NUCLEOTIDE SEQUENCE [LARGE SCALE GENOMIC DNA]</scope>
    <source>
        <strain evidence="2 5">SEMIA 444</strain>
        <strain evidence="1 4">SEMIA 448</strain>
        <strain evidence="3 6">SEMIA 452</strain>
    </source>
</reference>
<evidence type="ECO:0000313" key="5">
    <source>
        <dbReference type="Proteomes" id="UP000524535"/>
    </source>
</evidence>
<keyword evidence="5" id="KW-1185">Reference proteome</keyword>
<name>A0A7W6XB68_9HYPH</name>
<evidence type="ECO:0000313" key="2">
    <source>
        <dbReference type="EMBL" id="MBB4412496.1"/>
    </source>
</evidence>
<dbReference type="Proteomes" id="UP000524535">
    <property type="component" value="Unassembled WGS sequence"/>
</dbReference>
<dbReference type="EMBL" id="JACIGW010000003">
    <property type="protein sequence ID" value="MBB4349282.1"/>
    <property type="molecule type" value="Genomic_DNA"/>
</dbReference>
<dbReference type="AlphaFoldDB" id="A0A7W6XB68"/>
<comment type="caution">
    <text evidence="2">The sequence shown here is derived from an EMBL/GenBank/DDBJ whole genome shotgun (WGS) entry which is preliminary data.</text>
</comment>
<dbReference type="EMBL" id="JACIGY010000003">
    <property type="protein sequence ID" value="MBB4412496.1"/>
    <property type="molecule type" value="Genomic_DNA"/>
</dbReference>
<proteinExistence type="predicted"/>
<accession>A0A7W6XB68</accession>
<evidence type="ECO:0000313" key="4">
    <source>
        <dbReference type="Proteomes" id="UP000520770"/>
    </source>
</evidence>
<evidence type="ECO:0000313" key="6">
    <source>
        <dbReference type="Proteomes" id="UP000576087"/>
    </source>
</evidence>
<dbReference type="EMBL" id="JACIHM010000003">
    <property type="protein sequence ID" value="MBB4447128.1"/>
    <property type="molecule type" value="Genomic_DNA"/>
</dbReference>
<organism evidence="2 5">
    <name type="scientific">Aliirhizobium cellulosilyticum</name>
    <dbReference type="NCBI Taxonomy" id="393664"/>
    <lineage>
        <taxon>Bacteria</taxon>
        <taxon>Pseudomonadati</taxon>
        <taxon>Pseudomonadota</taxon>
        <taxon>Alphaproteobacteria</taxon>
        <taxon>Hyphomicrobiales</taxon>
        <taxon>Rhizobiaceae</taxon>
        <taxon>Aliirhizobium</taxon>
    </lineage>
</organism>
<sequence>MRAYLSFGPDLHNSCSAIHSRKLSSFIVTANIDNLWIVVSATHVDKNNGRSAPDLLVEIETFRNAFDLMNCLFFSGCCDPKCRHCICV</sequence>
<dbReference type="Proteomes" id="UP000520770">
    <property type="component" value="Unassembled WGS sequence"/>
</dbReference>
<evidence type="ECO:0000313" key="3">
    <source>
        <dbReference type="EMBL" id="MBB4447128.1"/>
    </source>
</evidence>
<evidence type="ECO:0000313" key="1">
    <source>
        <dbReference type="EMBL" id="MBB4349282.1"/>
    </source>
</evidence>
<gene>
    <name evidence="2" type="ORF">GGE31_003009</name>
    <name evidence="1" type="ORF">GGE33_003044</name>
    <name evidence="3" type="ORF">GGE35_002950</name>
</gene>
<protein>
    <submittedName>
        <fullName evidence="2">Uncharacterized protein</fullName>
    </submittedName>
</protein>